<dbReference type="InterPro" id="IPR000192">
    <property type="entry name" value="Aminotrans_V_dom"/>
</dbReference>
<evidence type="ECO:0000313" key="9">
    <source>
        <dbReference type="EMBL" id="GAH72452.1"/>
    </source>
</evidence>
<evidence type="ECO:0000256" key="5">
    <source>
        <dbReference type="ARBA" id="ARBA00022898"/>
    </source>
</evidence>
<keyword evidence="4" id="KW-0479">Metal-binding</keyword>
<dbReference type="SUPFAM" id="SSF53383">
    <property type="entry name" value="PLP-dependent transferases"/>
    <property type="match status" value="1"/>
</dbReference>
<dbReference type="EC" id="2.8.1.7" evidence="3"/>
<dbReference type="AlphaFoldDB" id="X1HSN1"/>
<dbReference type="Pfam" id="PF00266">
    <property type="entry name" value="Aminotran_5"/>
    <property type="match status" value="1"/>
</dbReference>
<proteinExistence type="inferred from homology"/>
<dbReference type="GO" id="GO:0046872">
    <property type="term" value="F:metal ion binding"/>
    <property type="evidence" value="ECO:0007669"/>
    <property type="project" value="UniProtKB-KW"/>
</dbReference>
<evidence type="ECO:0000256" key="1">
    <source>
        <dbReference type="ARBA" id="ARBA00001933"/>
    </source>
</evidence>
<sequence length="270" mass="29292">PGETWYRVTYLEVDENGWLAPDKLRQAITDDTILVSIMTANNEVGTIMPIKELAAIAHERETLFHTDAIQAIGKVRVDVEDLGVDMLTISGHKFHAPKGIGALYVRKGVELESLVHGGRQESGLRAGTENVPSIVGLGKAAELALHTLRDSEKIKVLRDKLEAGIKKLIPGARLNGHRENRLPNTLNLTLPGLRGESLVLALDQYGISFSSGSACKSGSPEPTHVLMAMGRTEEEAHCAVRFSLSLGTTEEDIDETISALAQVLEEMETV</sequence>
<dbReference type="PANTHER" id="PTHR11601">
    <property type="entry name" value="CYSTEINE DESULFURYLASE FAMILY MEMBER"/>
    <property type="match status" value="1"/>
</dbReference>
<comment type="similarity">
    <text evidence="2">Belongs to the class-V pyridoxal-phosphate-dependent aminotransferase family. NifS/IscS subfamily.</text>
</comment>
<feature type="non-terminal residue" evidence="9">
    <location>
        <position position="1"/>
    </location>
</feature>
<dbReference type="PANTHER" id="PTHR11601:SF34">
    <property type="entry name" value="CYSTEINE DESULFURASE"/>
    <property type="match status" value="1"/>
</dbReference>
<dbReference type="InterPro" id="IPR015424">
    <property type="entry name" value="PyrdxlP-dep_Trfase"/>
</dbReference>
<evidence type="ECO:0000256" key="6">
    <source>
        <dbReference type="ARBA" id="ARBA00023004"/>
    </source>
</evidence>
<evidence type="ECO:0000259" key="8">
    <source>
        <dbReference type="Pfam" id="PF00266"/>
    </source>
</evidence>
<protein>
    <recommendedName>
        <fullName evidence="3">cysteine desulfurase</fullName>
        <ecNumber evidence="3">2.8.1.7</ecNumber>
    </recommendedName>
</protein>
<reference evidence="9" key="1">
    <citation type="journal article" date="2014" name="Front. Microbiol.">
        <title>High frequency of phylogenetically diverse reductive dehalogenase-homologous genes in deep subseafloor sedimentary metagenomes.</title>
        <authorList>
            <person name="Kawai M."/>
            <person name="Futagami T."/>
            <person name="Toyoda A."/>
            <person name="Takaki Y."/>
            <person name="Nishi S."/>
            <person name="Hori S."/>
            <person name="Arai W."/>
            <person name="Tsubouchi T."/>
            <person name="Morono Y."/>
            <person name="Uchiyama I."/>
            <person name="Ito T."/>
            <person name="Fujiyama A."/>
            <person name="Inagaki F."/>
            <person name="Takami H."/>
        </authorList>
    </citation>
    <scope>NUCLEOTIDE SEQUENCE</scope>
    <source>
        <strain evidence="9">Expedition CK06-06</strain>
    </source>
</reference>
<comment type="caution">
    <text evidence="9">The sequence shown here is derived from an EMBL/GenBank/DDBJ whole genome shotgun (WGS) entry which is preliminary data.</text>
</comment>
<name>X1HSN1_9ZZZZ</name>
<gene>
    <name evidence="9" type="ORF">S03H2_43687</name>
</gene>
<keyword evidence="7" id="KW-0411">Iron-sulfur</keyword>
<comment type="cofactor">
    <cofactor evidence="1">
        <name>pyridoxal 5'-phosphate</name>
        <dbReference type="ChEBI" id="CHEBI:597326"/>
    </cofactor>
</comment>
<organism evidence="9">
    <name type="scientific">marine sediment metagenome</name>
    <dbReference type="NCBI Taxonomy" id="412755"/>
    <lineage>
        <taxon>unclassified sequences</taxon>
        <taxon>metagenomes</taxon>
        <taxon>ecological metagenomes</taxon>
    </lineage>
</organism>
<feature type="domain" description="Aminotransferase class V" evidence="8">
    <location>
        <begin position="6"/>
        <end position="254"/>
    </location>
</feature>
<keyword evidence="6" id="KW-0408">Iron</keyword>
<dbReference type="GO" id="GO:0051536">
    <property type="term" value="F:iron-sulfur cluster binding"/>
    <property type="evidence" value="ECO:0007669"/>
    <property type="project" value="UniProtKB-KW"/>
</dbReference>
<dbReference type="InterPro" id="IPR015422">
    <property type="entry name" value="PyrdxlP-dep_Trfase_small"/>
</dbReference>
<dbReference type="PROSITE" id="PS00595">
    <property type="entry name" value="AA_TRANSFER_CLASS_5"/>
    <property type="match status" value="1"/>
</dbReference>
<dbReference type="GO" id="GO:0031071">
    <property type="term" value="F:cysteine desulfurase activity"/>
    <property type="evidence" value="ECO:0007669"/>
    <property type="project" value="UniProtKB-EC"/>
</dbReference>
<dbReference type="Gene3D" id="3.40.640.10">
    <property type="entry name" value="Type I PLP-dependent aspartate aminotransferase-like (Major domain)"/>
    <property type="match status" value="1"/>
</dbReference>
<evidence type="ECO:0000256" key="2">
    <source>
        <dbReference type="ARBA" id="ARBA00006490"/>
    </source>
</evidence>
<dbReference type="Gene3D" id="3.90.1150.10">
    <property type="entry name" value="Aspartate Aminotransferase, domain 1"/>
    <property type="match status" value="1"/>
</dbReference>
<accession>X1HSN1</accession>
<dbReference type="InterPro" id="IPR015421">
    <property type="entry name" value="PyrdxlP-dep_Trfase_major"/>
</dbReference>
<evidence type="ECO:0000256" key="4">
    <source>
        <dbReference type="ARBA" id="ARBA00022723"/>
    </source>
</evidence>
<keyword evidence="5" id="KW-0663">Pyridoxal phosphate</keyword>
<dbReference type="InterPro" id="IPR020578">
    <property type="entry name" value="Aminotrans_V_PyrdxlP_BS"/>
</dbReference>
<evidence type="ECO:0000256" key="7">
    <source>
        <dbReference type="ARBA" id="ARBA00023014"/>
    </source>
</evidence>
<evidence type="ECO:0000256" key="3">
    <source>
        <dbReference type="ARBA" id="ARBA00012239"/>
    </source>
</evidence>
<dbReference type="EMBL" id="BARU01027282">
    <property type="protein sequence ID" value="GAH72452.1"/>
    <property type="molecule type" value="Genomic_DNA"/>
</dbReference>
<feature type="non-terminal residue" evidence="9">
    <location>
        <position position="270"/>
    </location>
</feature>